<dbReference type="InterPro" id="IPR000743">
    <property type="entry name" value="Glyco_hydro_28"/>
</dbReference>
<dbReference type="SUPFAM" id="SSF51126">
    <property type="entry name" value="Pectin lyase-like"/>
    <property type="match status" value="1"/>
</dbReference>
<dbReference type="PANTHER" id="PTHR31339:SF3">
    <property type="entry name" value="PECTIN LYASE-LIKE SUPERFAMILY PROTEIN"/>
    <property type="match status" value="1"/>
</dbReference>
<dbReference type="PANTHER" id="PTHR31339">
    <property type="entry name" value="PECTIN LYASE-RELATED"/>
    <property type="match status" value="1"/>
</dbReference>
<dbReference type="GO" id="GO:0016798">
    <property type="term" value="F:hydrolase activity, acting on glycosyl bonds"/>
    <property type="evidence" value="ECO:0007669"/>
    <property type="project" value="UniProtKB-KW"/>
</dbReference>
<dbReference type="EMBL" id="JBFOLK010000013">
    <property type="protein sequence ID" value="KAL2464853.1"/>
    <property type="molecule type" value="Genomic_DNA"/>
</dbReference>
<dbReference type="Proteomes" id="UP001604336">
    <property type="component" value="Unassembled WGS sequence"/>
</dbReference>
<gene>
    <name evidence="5" type="ORF">Adt_40704</name>
</gene>
<sequence>MARRKFNSFFSFPRANNVIIHYITILAPADSPNTDGIDPDSSSHVCIKDSYISTGDVAVKSGWDKYSIVYGRPSHGGVEDVLAENINLFNMGVSIHLKTNVGRGGVIRNITVSNVYMENVQKGLKISGDVGDHPDEKFTPNALPFLRMSGEKRFSGLIHGLKNTPFSGIFLSNNHLHGSPGPKNLPWQCSDVTGAAIQVSPWPCSQLTSRLQYRACLIELF</sequence>
<dbReference type="InterPro" id="IPR012334">
    <property type="entry name" value="Pectin_lyas_fold"/>
</dbReference>
<evidence type="ECO:0000256" key="3">
    <source>
        <dbReference type="ARBA" id="ARBA00023295"/>
    </source>
</evidence>
<keyword evidence="3 4" id="KW-0326">Glycosidase</keyword>
<evidence type="ECO:0000313" key="6">
    <source>
        <dbReference type="Proteomes" id="UP001604336"/>
    </source>
</evidence>
<proteinExistence type="inferred from homology"/>
<comment type="caution">
    <text evidence="5">The sequence shown here is derived from an EMBL/GenBank/DDBJ whole genome shotgun (WGS) entry which is preliminary data.</text>
</comment>
<evidence type="ECO:0000256" key="2">
    <source>
        <dbReference type="ARBA" id="ARBA00022801"/>
    </source>
</evidence>
<dbReference type="InterPro" id="IPR051801">
    <property type="entry name" value="GH28_Enzymes"/>
</dbReference>
<dbReference type="InterPro" id="IPR011050">
    <property type="entry name" value="Pectin_lyase_fold/virulence"/>
</dbReference>
<dbReference type="AlphaFoldDB" id="A0ABD1PLR7"/>
<dbReference type="Gene3D" id="2.160.20.10">
    <property type="entry name" value="Single-stranded right-handed beta-helix, Pectin lyase-like"/>
    <property type="match status" value="1"/>
</dbReference>
<organism evidence="5 6">
    <name type="scientific">Abeliophyllum distichum</name>
    <dbReference type="NCBI Taxonomy" id="126358"/>
    <lineage>
        <taxon>Eukaryota</taxon>
        <taxon>Viridiplantae</taxon>
        <taxon>Streptophyta</taxon>
        <taxon>Embryophyta</taxon>
        <taxon>Tracheophyta</taxon>
        <taxon>Spermatophyta</taxon>
        <taxon>Magnoliopsida</taxon>
        <taxon>eudicotyledons</taxon>
        <taxon>Gunneridae</taxon>
        <taxon>Pentapetalae</taxon>
        <taxon>asterids</taxon>
        <taxon>lamiids</taxon>
        <taxon>Lamiales</taxon>
        <taxon>Oleaceae</taxon>
        <taxon>Forsythieae</taxon>
        <taxon>Abeliophyllum</taxon>
    </lineage>
</organism>
<evidence type="ECO:0000256" key="1">
    <source>
        <dbReference type="ARBA" id="ARBA00008834"/>
    </source>
</evidence>
<keyword evidence="6" id="KW-1185">Reference proteome</keyword>
<keyword evidence="2 4" id="KW-0378">Hydrolase</keyword>
<comment type="similarity">
    <text evidence="1 4">Belongs to the glycosyl hydrolase 28 family.</text>
</comment>
<protein>
    <submittedName>
        <fullName evidence="5">Pectin lyase-like superfamily protein</fullName>
    </submittedName>
</protein>
<accession>A0ABD1PLR7</accession>
<reference evidence="6" key="1">
    <citation type="submission" date="2024-07" db="EMBL/GenBank/DDBJ databases">
        <title>Two chromosome-level genome assemblies of Korean endemic species Abeliophyllum distichum and Forsythia ovata (Oleaceae).</title>
        <authorList>
            <person name="Jang H."/>
        </authorList>
    </citation>
    <scope>NUCLEOTIDE SEQUENCE [LARGE SCALE GENOMIC DNA]</scope>
</reference>
<evidence type="ECO:0000313" key="5">
    <source>
        <dbReference type="EMBL" id="KAL2464853.1"/>
    </source>
</evidence>
<evidence type="ECO:0000256" key="4">
    <source>
        <dbReference type="RuleBase" id="RU361169"/>
    </source>
</evidence>
<dbReference type="Pfam" id="PF00295">
    <property type="entry name" value="Glyco_hydro_28"/>
    <property type="match status" value="1"/>
</dbReference>
<name>A0ABD1PLR7_9LAMI</name>